<evidence type="ECO:0000256" key="3">
    <source>
        <dbReference type="ARBA" id="ARBA00022483"/>
    </source>
</evidence>
<accession>A0AAV6VV18</accession>
<evidence type="ECO:0000313" key="13">
    <source>
        <dbReference type="EMBL" id="KAG8199940.1"/>
    </source>
</evidence>
<dbReference type="Pfam" id="PF13424">
    <property type="entry name" value="TPR_12"/>
    <property type="match status" value="2"/>
</dbReference>
<dbReference type="InterPro" id="IPR011990">
    <property type="entry name" value="TPR-like_helical_dom_sf"/>
</dbReference>
<comment type="caution">
    <text evidence="13">The sequence shown here is derived from an EMBL/GenBank/DDBJ whole genome shotgun (WGS) entry which is preliminary data.</text>
</comment>
<reference evidence="13 14" key="1">
    <citation type="journal article" date="2022" name="Nat. Ecol. Evol.">
        <title>A masculinizing supergene underlies an exaggerated male reproductive morph in a spider.</title>
        <authorList>
            <person name="Hendrickx F."/>
            <person name="De Corte Z."/>
            <person name="Sonet G."/>
            <person name="Van Belleghem S.M."/>
            <person name="Kostlbacher S."/>
            <person name="Vangestel C."/>
        </authorList>
    </citation>
    <scope>NUCLEOTIDE SEQUENCE [LARGE SCALE GENOMIC DNA]</scope>
    <source>
        <strain evidence="13">W744_W776</strain>
    </source>
</reference>
<feature type="repeat" description="ANK" evidence="12">
    <location>
        <begin position="351"/>
        <end position="383"/>
    </location>
</feature>
<organism evidence="13 14">
    <name type="scientific">Oedothorax gibbosus</name>
    <dbReference type="NCBI Taxonomy" id="931172"/>
    <lineage>
        <taxon>Eukaryota</taxon>
        <taxon>Metazoa</taxon>
        <taxon>Ecdysozoa</taxon>
        <taxon>Arthropoda</taxon>
        <taxon>Chelicerata</taxon>
        <taxon>Arachnida</taxon>
        <taxon>Araneae</taxon>
        <taxon>Araneomorphae</taxon>
        <taxon>Entelegynae</taxon>
        <taxon>Araneoidea</taxon>
        <taxon>Linyphiidae</taxon>
        <taxon>Erigoninae</taxon>
        <taxon>Oedothorax</taxon>
    </lineage>
</organism>
<protein>
    <submittedName>
        <fullName evidence="13">Uncharacterized protein</fullName>
    </submittedName>
</protein>
<evidence type="ECO:0000256" key="7">
    <source>
        <dbReference type="ARBA" id="ARBA00022699"/>
    </source>
</evidence>
<dbReference type="Gene3D" id="1.25.40.10">
    <property type="entry name" value="Tetratricopeptide repeat domain"/>
    <property type="match status" value="1"/>
</dbReference>
<keyword evidence="4" id="KW-0964">Secreted</keyword>
<evidence type="ECO:0000313" key="14">
    <source>
        <dbReference type="Proteomes" id="UP000827092"/>
    </source>
</evidence>
<dbReference type="SMART" id="SM00028">
    <property type="entry name" value="TPR"/>
    <property type="match status" value="3"/>
</dbReference>
<proteinExistence type="predicted"/>
<dbReference type="GO" id="GO:0006887">
    <property type="term" value="P:exocytosis"/>
    <property type="evidence" value="ECO:0007669"/>
    <property type="project" value="UniProtKB-KW"/>
</dbReference>
<feature type="repeat" description="ANK" evidence="12">
    <location>
        <begin position="284"/>
        <end position="316"/>
    </location>
</feature>
<dbReference type="GO" id="GO:0044231">
    <property type="term" value="C:host cell presynaptic membrane"/>
    <property type="evidence" value="ECO:0007669"/>
    <property type="project" value="UniProtKB-KW"/>
</dbReference>
<dbReference type="EMBL" id="JAFNEN010000022">
    <property type="protein sequence ID" value="KAG8199940.1"/>
    <property type="molecule type" value="Genomic_DNA"/>
</dbReference>
<dbReference type="AlphaFoldDB" id="A0AAV6VV18"/>
<keyword evidence="3" id="KW-0268">Exocytosis</keyword>
<evidence type="ECO:0000256" key="12">
    <source>
        <dbReference type="PROSITE-ProRule" id="PRU00023"/>
    </source>
</evidence>
<gene>
    <name evidence="13" type="ORF">JTE90_006187</name>
</gene>
<dbReference type="PROSITE" id="PS50088">
    <property type="entry name" value="ANK_REPEAT"/>
    <property type="match status" value="7"/>
</dbReference>
<feature type="repeat" description="ANK" evidence="12">
    <location>
        <begin position="216"/>
        <end position="248"/>
    </location>
</feature>
<dbReference type="GO" id="GO:0005576">
    <property type="term" value="C:extracellular region"/>
    <property type="evidence" value="ECO:0007669"/>
    <property type="project" value="UniProtKB-SubCell"/>
</dbReference>
<dbReference type="PANTHER" id="PTHR24126">
    <property type="entry name" value="ANKYRIN REPEAT, PH AND SEC7 DOMAIN CONTAINING PROTEIN SECG-RELATED"/>
    <property type="match status" value="1"/>
</dbReference>
<name>A0AAV6VV18_9ARAC</name>
<keyword evidence="14" id="KW-1185">Reference proteome</keyword>
<evidence type="ECO:0000256" key="8">
    <source>
        <dbReference type="ARBA" id="ARBA00022737"/>
    </source>
</evidence>
<evidence type="ECO:0000256" key="5">
    <source>
        <dbReference type="ARBA" id="ARBA00022537"/>
    </source>
</evidence>
<feature type="repeat" description="ANK" evidence="12">
    <location>
        <begin position="318"/>
        <end position="350"/>
    </location>
</feature>
<feature type="repeat" description="ANK" evidence="12">
    <location>
        <begin position="418"/>
        <end position="450"/>
    </location>
</feature>
<keyword evidence="5" id="KW-1052">Target cell membrane</keyword>
<evidence type="ECO:0000256" key="4">
    <source>
        <dbReference type="ARBA" id="ARBA00022525"/>
    </source>
</evidence>
<keyword evidence="11" id="KW-1053">Target membrane</keyword>
<keyword evidence="9" id="KW-0638">Presynaptic neurotoxin</keyword>
<feature type="repeat" description="ANK" evidence="12">
    <location>
        <begin position="250"/>
        <end position="276"/>
    </location>
</feature>
<dbReference type="GO" id="GO:0044218">
    <property type="term" value="C:other organism cell membrane"/>
    <property type="evidence" value="ECO:0007669"/>
    <property type="project" value="UniProtKB-KW"/>
</dbReference>
<keyword evidence="7" id="KW-0528">Neurotoxin</keyword>
<dbReference type="GO" id="GO:0090729">
    <property type="term" value="F:toxin activity"/>
    <property type="evidence" value="ECO:0007669"/>
    <property type="project" value="UniProtKB-KW"/>
</dbReference>
<feature type="repeat" description="ANK" evidence="12">
    <location>
        <begin position="385"/>
        <end position="417"/>
    </location>
</feature>
<dbReference type="Gene3D" id="1.25.40.20">
    <property type="entry name" value="Ankyrin repeat-containing domain"/>
    <property type="match status" value="3"/>
</dbReference>
<evidence type="ECO:0000256" key="9">
    <source>
        <dbReference type="ARBA" id="ARBA00023028"/>
    </source>
</evidence>
<comment type="subcellular location">
    <subcellularLocation>
        <location evidence="2">Secreted</location>
    </subcellularLocation>
    <subcellularLocation>
        <location evidence="1">Target cell membrane</location>
    </subcellularLocation>
</comment>
<dbReference type="SUPFAM" id="SSF48403">
    <property type="entry name" value="Ankyrin repeat"/>
    <property type="match status" value="1"/>
</dbReference>
<dbReference type="InterPro" id="IPR036770">
    <property type="entry name" value="Ankyrin_rpt-contain_sf"/>
</dbReference>
<dbReference type="Pfam" id="PF12796">
    <property type="entry name" value="Ank_2"/>
    <property type="match status" value="3"/>
</dbReference>
<dbReference type="PROSITE" id="PS50297">
    <property type="entry name" value="ANK_REP_REGION"/>
    <property type="match status" value="7"/>
</dbReference>
<keyword evidence="10 12" id="KW-0040">ANK repeat</keyword>
<dbReference type="InterPro" id="IPR019734">
    <property type="entry name" value="TPR_rpt"/>
</dbReference>
<evidence type="ECO:0000256" key="1">
    <source>
        <dbReference type="ARBA" id="ARBA00004175"/>
    </source>
</evidence>
<evidence type="ECO:0000256" key="6">
    <source>
        <dbReference type="ARBA" id="ARBA00022656"/>
    </source>
</evidence>
<dbReference type="InterPro" id="IPR002110">
    <property type="entry name" value="Ankyrin_rpt"/>
</dbReference>
<dbReference type="PANTHER" id="PTHR24126:SF14">
    <property type="entry name" value="ANK_REP_REGION DOMAIN-CONTAINING PROTEIN"/>
    <property type="match status" value="1"/>
</dbReference>
<keyword evidence="11" id="KW-0472">Membrane</keyword>
<dbReference type="SMART" id="SM00248">
    <property type="entry name" value="ANK"/>
    <property type="match status" value="7"/>
</dbReference>
<keyword evidence="8" id="KW-0677">Repeat</keyword>
<dbReference type="SUPFAM" id="SSF48452">
    <property type="entry name" value="TPR-like"/>
    <property type="match status" value="1"/>
</dbReference>
<evidence type="ECO:0000256" key="10">
    <source>
        <dbReference type="ARBA" id="ARBA00023043"/>
    </source>
</evidence>
<evidence type="ECO:0000256" key="2">
    <source>
        <dbReference type="ARBA" id="ARBA00004613"/>
    </source>
</evidence>
<sequence>MNQLRTISMTESEKLKRKLFATVLSNRVPDFHCVKEKYHNNNRLCCHHVIVDCDKRQQFLEDIYPGTALHITRGTTLADYGIILETASGLEPPQSFQNRTNQFSDDLAVKPVMVKLQKEGCEKIYYLVSDVARENNFITAASSEAEIRQIGRFLYCSRDEDPVESFCEIIVRVYFGLAEYISPSDNELIDSVRKGELQIVRTYLEDGGDVNFADEYGRCLLHFAAHSGNLELVTFLKKKGANTQMEDKICGRKPVHIAAKEGHPSVISFFLDLGASSINECDKINWTPLHYAVWKGDLNTITFLVENGANFNAEEINAHKKPIHIAAEHAYTDVVKYLIKNGANIEDCDIRGRTPLYHSVMQGHFETSKFLIGKGADINTISKDHKRTLLHAALFGGNKEIIEFLVLAGLDINEKDIYGRTPLHHAAYLYEFDILQVLADLGADFFALDEDGQNPLVYSKKKHAGVTLLIVYQMCKKLQEEGKYNDAVVLYKENLEIIKKLRPDHHEYFECLEMQNKIGVMLYEMGQYNTSETTFKEVVKNRERFLGANHFSTLCTKHGLALVYSAQIRYSEAMNILKEVLESRKTILGDDHDDTLNVSQDLANVHYKKGEYDEALEMFTHVFEKRNKYCGSDHLKTLQARQDIAVILVNKGDFKRALQIFKDVLQKRTALLGGNHPETLKVYYHVKLTSEKIETTPQGERCLIF</sequence>
<dbReference type="Proteomes" id="UP000827092">
    <property type="component" value="Unassembled WGS sequence"/>
</dbReference>
<keyword evidence="6" id="KW-0800">Toxin</keyword>
<evidence type="ECO:0000256" key="11">
    <source>
        <dbReference type="ARBA" id="ARBA00023298"/>
    </source>
</evidence>